<accession>A0A9P0D705</accession>
<dbReference type="Proteomes" id="UP001153636">
    <property type="component" value="Chromosome 7"/>
</dbReference>
<evidence type="ECO:0000256" key="5">
    <source>
        <dbReference type="SAM" id="Phobius"/>
    </source>
</evidence>
<dbReference type="InterPro" id="IPR020846">
    <property type="entry name" value="MFS_dom"/>
</dbReference>
<dbReference type="InterPro" id="IPR005829">
    <property type="entry name" value="Sugar_transporter_CS"/>
</dbReference>
<feature type="transmembrane region" description="Helical" evidence="5">
    <location>
        <begin position="69"/>
        <end position="92"/>
    </location>
</feature>
<organism evidence="7 8">
    <name type="scientific">Psylliodes chrysocephalus</name>
    <dbReference type="NCBI Taxonomy" id="3402493"/>
    <lineage>
        <taxon>Eukaryota</taxon>
        <taxon>Metazoa</taxon>
        <taxon>Ecdysozoa</taxon>
        <taxon>Arthropoda</taxon>
        <taxon>Hexapoda</taxon>
        <taxon>Insecta</taxon>
        <taxon>Pterygota</taxon>
        <taxon>Neoptera</taxon>
        <taxon>Endopterygota</taxon>
        <taxon>Coleoptera</taxon>
        <taxon>Polyphaga</taxon>
        <taxon>Cucujiformia</taxon>
        <taxon>Chrysomeloidea</taxon>
        <taxon>Chrysomelidae</taxon>
        <taxon>Galerucinae</taxon>
        <taxon>Alticini</taxon>
        <taxon>Psylliodes</taxon>
    </lineage>
</organism>
<dbReference type="PANTHER" id="PTHR48021">
    <property type="match status" value="1"/>
</dbReference>
<feature type="transmembrane region" description="Helical" evidence="5">
    <location>
        <begin position="157"/>
        <end position="178"/>
    </location>
</feature>
<dbReference type="EMBL" id="OV651819">
    <property type="protein sequence ID" value="CAH1113154.1"/>
    <property type="molecule type" value="Genomic_DNA"/>
</dbReference>
<dbReference type="InterPro" id="IPR036259">
    <property type="entry name" value="MFS_trans_sf"/>
</dbReference>
<reference evidence="7" key="1">
    <citation type="submission" date="2022-01" db="EMBL/GenBank/DDBJ databases">
        <authorList>
            <person name="King R."/>
        </authorList>
    </citation>
    <scope>NUCLEOTIDE SEQUENCE</scope>
</reference>
<keyword evidence="3 5" id="KW-1133">Transmembrane helix</keyword>
<feature type="transmembrane region" description="Helical" evidence="5">
    <location>
        <begin position="396"/>
        <end position="414"/>
    </location>
</feature>
<dbReference type="Gene3D" id="1.20.1250.20">
    <property type="entry name" value="MFS general substrate transporter like domains"/>
    <property type="match status" value="1"/>
</dbReference>
<evidence type="ECO:0000313" key="7">
    <source>
        <dbReference type="EMBL" id="CAH1113154.1"/>
    </source>
</evidence>
<dbReference type="SUPFAM" id="SSF103473">
    <property type="entry name" value="MFS general substrate transporter"/>
    <property type="match status" value="1"/>
</dbReference>
<sequence>MVSRRLLLPVLSGNILMLVSGAFKVWPVAYLQTIFKSDYVGMALMFELMGKIIGSIIFPLLAELIGRKYSLLLMTFPAVFSLIISEFFYGILFLFCTARVFSGMIVGGSFAVLPIYIAEISETKSKGSLIASMFIFYNIGGEIFIPLLTGITYDSSVLVSLCIIVLAIAYCITFALIAPETPYYYLKKGRHNVAKIVLNKLRAANINTDIELIEMQGHVNQNGQNAQENERVIVCVRGPGWVKSGIMMFGILVSQIVISVGVYETNIFTFIMHEMYNPSLIIGVAALLICCISTALVDKIGRKLLMMIFYGGIAVSAATFIILFRFIPVENVNAYLLPTIILIGSQYSLFILQTILLAELFPLKIKMISSALFTSLYFSSDIVIHLLMVISSFFKYFLVVLISIGMLPIVRFFYLETRGKSLQRIQSILNKK</sequence>
<feature type="transmembrane region" description="Helical" evidence="5">
    <location>
        <begin position="129"/>
        <end position="151"/>
    </location>
</feature>
<dbReference type="GO" id="GO:0022857">
    <property type="term" value="F:transmembrane transporter activity"/>
    <property type="evidence" value="ECO:0007669"/>
    <property type="project" value="InterPro"/>
</dbReference>
<dbReference type="Pfam" id="PF00083">
    <property type="entry name" value="Sugar_tr"/>
    <property type="match status" value="1"/>
</dbReference>
<feature type="transmembrane region" description="Helical" evidence="5">
    <location>
        <begin position="334"/>
        <end position="358"/>
    </location>
</feature>
<feature type="transmembrane region" description="Helical" evidence="5">
    <location>
        <begin position="275"/>
        <end position="297"/>
    </location>
</feature>
<evidence type="ECO:0000259" key="6">
    <source>
        <dbReference type="PROSITE" id="PS50850"/>
    </source>
</evidence>
<evidence type="ECO:0000256" key="4">
    <source>
        <dbReference type="ARBA" id="ARBA00023136"/>
    </source>
</evidence>
<evidence type="ECO:0000256" key="3">
    <source>
        <dbReference type="ARBA" id="ARBA00022989"/>
    </source>
</evidence>
<proteinExistence type="predicted"/>
<feature type="transmembrane region" description="Helical" evidence="5">
    <location>
        <begin position="370"/>
        <end position="390"/>
    </location>
</feature>
<evidence type="ECO:0000256" key="1">
    <source>
        <dbReference type="ARBA" id="ARBA00004141"/>
    </source>
</evidence>
<keyword evidence="4 5" id="KW-0472">Membrane</keyword>
<feature type="transmembrane region" description="Helical" evidence="5">
    <location>
        <begin position="246"/>
        <end position="263"/>
    </location>
</feature>
<evidence type="ECO:0000313" key="8">
    <source>
        <dbReference type="Proteomes" id="UP001153636"/>
    </source>
</evidence>
<feature type="transmembrane region" description="Helical" evidence="5">
    <location>
        <begin position="304"/>
        <end position="328"/>
    </location>
</feature>
<feature type="transmembrane region" description="Helical" evidence="5">
    <location>
        <begin position="7"/>
        <end position="27"/>
    </location>
</feature>
<dbReference type="GO" id="GO:0016020">
    <property type="term" value="C:membrane"/>
    <property type="evidence" value="ECO:0007669"/>
    <property type="project" value="UniProtKB-SubCell"/>
</dbReference>
<feature type="domain" description="Major facilitator superfamily (MFS) profile" evidence="6">
    <location>
        <begin position="1"/>
        <end position="418"/>
    </location>
</feature>
<keyword evidence="8" id="KW-1185">Reference proteome</keyword>
<comment type="subcellular location">
    <subcellularLocation>
        <location evidence="1">Membrane</location>
        <topology evidence="1">Multi-pass membrane protein</topology>
    </subcellularLocation>
</comment>
<gene>
    <name evidence="7" type="ORF">PSYICH_LOCUS13408</name>
</gene>
<dbReference type="InterPro" id="IPR005828">
    <property type="entry name" value="MFS_sugar_transport-like"/>
</dbReference>
<dbReference type="InterPro" id="IPR050549">
    <property type="entry name" value="MFS_Trehalose_Transporter"/>
</dbReference>
<feature type="transmembrane region" description="Helical" evidence="5">
    <location>
        <begin position="39"/>
        <end position="62"/>
    </location>
</feature>
<dbReference type="AlphaFoldDB" id="A0A9P0D705"/>
<feature type="transmembrane region" description="Helical" evidence="5">
    <location>
        <begin position="98"/>
        <end position="117"/>
    </location>
</feature>
<dbReference type="PANTHER" id="PTHR48021:SF47">
    <property type="entry name" value="GH17672P"/>
    <property type="match status" value="1"/>
</dbReference>
<keyword evidence="2 5" id="KW-0812">Transmembrane</keyword>
<dbReference type="OrthoDB" id="6783582at2759"/>
<name>A0A9P0D705_9CUCU</name>
<dbReference type="PROSITE" id="PS50850">
    <property type="entry name" value="MFS"/>
    <property type="match status" value="1"/>
</dbReference>
<protein>
    <recommendedName>
        <fullName evidence="6">Major facilitator superfamily (MFS) profile domain-containing protein</fullName>
    </recommendedName>
</protein>
<dbReference type="PROSITE" id="PS00217">
    <property type="entry name" value="SUGAR_TRANSPORT_2"/>
    <property type="match status" value="1"/>
</dbReference>
<evidence type="ECO:0000256" key="2">
    <source>
        <dbReference type="ARBA" id="ARBA00022692"/>
    </source>
</evidence>